<sequence length="138" mass="15265">MHRIKEDSHKEQGILGACDGGVCLRPPIENENIGLIDEVHGFEDEVYLSGSFMEQMSSNVEREIPSTERFVTPPIEILVQTPPMTLEGEQSAISPKTKSCSQPGVVGQKNERRRNSKDNDNGIKRCMLEVHSSSQGGK</sequence>
<dbReference type="AlphaFoldDB" id="A0ABD1Z0A9"/>
<evidence type="ECO:0000313" key="2">
    <source>
        <dbReference type="EMBL" id="KAL2636375.1"/>
    </source>
</evidence>
<keyword evidence="3" id="KW-1185">Reference proteome</keyword>
<reference evidence="2 3" key="1">
    <citation type="submission" date="2024-09" db="EMBL/GenBank/DDBJ databases">
        <title>Chromosome-scale assembly of Riccia fluitans.</title>
        <authorList>
            <person name="Paukszto L."/>
            <person name="Sawicki J."/>
            <person name="Karawczyk K."/>
            <person name="Piernik-Szablinska J."/>
            <person name="Szczecinska M."/>
            <person name="Mazdziarz M."/>
        </authorList>
    </citation>
    <scope>NUCLEOTIDE SEQUENCE [LARGE SCALE GENOMIC DNA]</scope>
    <source>
        <strain evidence="2">Rf_01</strain>
        <tissue evidence="2">Aerial parts of the thallus</tissue>
    </source>
</reference>
<proteinExistence type="predicted"/>
<gene>
    <name evidence="2" type="ORF">R1flu_007854</name>
</gene>
<evidence type="ECO:0000313" key="3">
    <source>
        <dbReference type="Proteomes" id="UP001605036"/>
    </source>
</evidence>
<accession>A0ABD1Z0A9</accession>
<evidence type="ECO:0000256" key="1">
    <source>
        <dbReference type="SAM" id="MobiDB-lite"/>
    </source>
</evidence>
<dbReference type="EMBL" id="JBHFFA010000003">
    <property type="protein sequence ID" value="KAL2636375.1"/>
    <property type="molecule type" value="Genomic_DNA"/>
</dbReference>
<name>A0ABD1Z0A9_9MARC</name>
<comment type="caution">
    <text evidence="2">The sequence shown here is derived from an EMBL/GenBank/DDBJ whole genome shotgun (WGS) entry which is preliminary data.</text>
</comment>
<feature type="compositionally biased region" description="Polar residues" evidence="1">
    <location>
        <begin position="91"/>
        <end position="102"/>
    </location>
</feature>
<feature type="region of interest" description="Disordered" evidence="1">
    <location>
        <begin position="86"/>
        <end position="138"/>
    </location>
</feature>
<dbReference type="Proteomes" id="UP001605036">
    <property type="component" value="Unassembled WGS sequence"/>
</dbReference>
<protein>
    <submittedName>
        <fullName evidence="2">Uncharacterized protein</fullName>
    </submittedName>
</protein>
<organism evidence="2 3">
    <name type="scientific">Riccia fluitans</name>
    <dbReference type="NCBI Taxonomy" id="41844"/>
    <lineage>
        <taxon>Eukaryota</taxon>
        <taxon>Viridiplantae</taxon>
        <taxon>Streptophyta</taxon>
        <taxon>Embryophyta</taxon>
        <taxon>Marchantiophyta</taxon>
        <taxon>Marchantiopsida</taxon>
        <taxon>Marchantiidae</taxon>
        <taxon>Marchantiales</taxon>
        <taxon>Ricciaceae</taxon>
        <taxon>Riccia</taxon>
    </lineage>
</organism>
<feature type="compositionally biased region" description="Basic and acidic residues" evidence="1">
    <location>
        <begin position="116"/>
        <end position="128"/>
    </location>
</feature>